<accession>A0A9D1FYP0</accession>
<dbReference type="InterPro" id="IPR010144">
    <property type="entry name" value="CRISPR-assoc_prot_Csd1-typ"/>
</dbReference>
<protein>
    <submittedName>
        <fullName evidence="1">Type I-C CRISPR-associated protein Cas8c/Csd1</fullName>
    </submittedName>
</protein>
<dbReference type="Proteomes" id="UP000824140">
    <property type="component" value="Unassembled WGS sequence"/>
</dbReference>
<evidence type="ECO:0000313" key="1">
    <source>
        <dbReference type="EMBL" id="HIS91906.1"/>
    </source>
</evidence>
<sequence>MLNALYQYAVEQQLALPVGFALKTVKAFLCLTADGRFLGLELSDDRTYAAPDIGSLANGTNRCNPLVEKSGIVVPAVASTKSAYFQQVLEEGSSVLPALGACLAALRSAETLDAMHRELEREKIKPGDRITFRVDGACILEIPGLVAWWQEYRRRFASPRDGAKSPCLITGQLTVPLETAPPINGLSVVGGHPRGDALICFDKDAFCSYGLSQAANAPVSEEAYAGVKAALDELLKKAPIVAGMKFVHWYDRPLPSPEDGLDGVMAGFELDAEEEEEENAPPEEPVNASAVRAQADALPKSVYSGQPQAPLPDRYFILLLSGVSGRVMIRRYEQGAYEDLQRKLALWYDDLSLCRMDGVSAMRSYKLSARLYRLMKRQDNDKEPYKRAAKELAGIVPAVFSAILAGGPLPDAVAARSLAYIRSQMLQNDEERTSPPIPDGICCQWLKAWLMRRNRLKRQEEKLMLYYNPHHPDSAYQIGALVAVYAAIQRAAMPDVNASMVQRYYASASQMPALVLGRLAAMSNHHQEKLEYRWQEDMFQELLDAASVAMGDSIPAVLNLEEQAYFALGYRQMHAEINHRQNEFYARQKEKKEGTQAIQKEDA</sequence>
<reference evidence="1" key="2">
    <citation type="journal article" date="2021" name="PeerJ">
        <title>Extensive microbial diversity within the chicken gut microbiome revealed by metagenomics and culture.</title>
        <authorList>
            <person name="Gilroy R."/>
            <person name="Ravi A."/>
            <person name="Getino M."/>
            <person name="Pursley I."/>
            <person name="Horton D.L."/>
            <person name="Alikhan N.F."/>
            <person name="Baker D."/>
            <person name="Gharbi K."/>
            <person name="Hall N."/>
            <person name="Watson M."/>
            <person name="Adriaenssens E.M."/>
            <person name="Foster-Nyarko E."/>
            <person name="Jarju S."/>
            <person name="Secka A."/>
            <person name="Antonio M."/>
            <person name="Oren A."/>
            <person name="Chaudhuri R.R."/>
            <person name="La Ragione R."/>
            <person name="Hildebrand F."/>
            <person name="Pallen M.J."/>
        </authorList>
    </citation>
    <scope>NUCLEOTIDE SEQUENCE</scope>
    <source>
        <strain evidence="1">13766</strain>
    </source>
</reference>
<evidence type="ECO:0000313" key="2">
    <source>
        <dbReference type="Proteomes" id="UP000824140"/>
    </source>
</evidence>
<comment type="caution">
    <text evidence="1">The sequence shown here is derived from an EMBL/GenBank/DDBJ whole genome shotgun (WGS) entry which is preliminary data.</text>
</comment>
<proteinExistence type="predicted"/>
<reference evidence="1" key="1">
    <citation type="submission" date="2020-10" db="EMBL/GenBank/DDBJ databases">
        <authorList>
            <person name="Gilroy R."/>
        </authorList>
    </citation>
    <scope>NUCLEOTIDE SEQUENCE</scope>
    <source>
        <strain evidence="1">13766</strain>
    </source>
</reference>
<gene>
    <name evidence="1" type="ORF">IAA84_02700</name>
</gene>
<dbReference type="EMBL" id="DVJN01000053">
    <property type="protein sequence ID" value="HIS91906.1"/>
    <property type="molecule type" value="Genomic_DNA"/>
</dbReference>
<dbReference type="AlphaFoldDB" id="A0A9D1FYP0"/>
<dbReference type="Pfam" id="PF09709">
    <property type="entry name" value="Cas_Csd1"/>
    <property type="match status" value="1"/>
</dbReference>
<organism evidence="1 2">
    <name type="scientific">Candidatus Alectryocaccomicrobium excrementavium</name>
    <dbReference type="NCBI Taxonomy" id="2840668"/>
    <lineage>
        <taxon>Bacteria</taxon>
        <taxon>Bacillati</taxon>
        <taxon>Bacillota</taxon>
        <taxon>Clostridia</taxon>
        <taxon>Candidatus Alectryocaccomicrobium</taxon>
    </lineage>
</organism>
<name>A0A9D1FYP0_9FIRM</name>